<gene>
    <name evidence="4" type="ORF">HRR80_005281</name>
</gene>
<dbReference type="PRINTS" id="PR00080">
    <property type="entry name" value="SDRFAMILY"/>
</dbReference>
<proteinExistence type="inferred from homology"/>
<comment type="caution">
    <text evidence="4">The sequence shown here is derived from an EMBL/GenBank/DDBJ whole genome shotgun (WGS) entry which is preliminary data.</text>
</comment>
<dbReference type="PANTHER" id="PTHR42760:SF37">
    <property type="entry name" value="CLAVALDEHYDE DEHYDROGENASE"/>
    <property type="match status" value="1"/>
</dbReference>
<comment type="similarity">
    <text evidence="1 3">Belongs to the short-chain dehydrogenases/reductases (SDR) family.</text>
</comment>
<dbReference type="PANTHER" id="PTHR42760">
    <property type="entry name" value="SHORT-CHAIN DEHYDROGENASES/REDUCTASES FAMILY MEMBER"/>
    <property type="match status" value="1"/>
</dbReference>
<dbReference type="Gene3D" id="3.40.50.720">
    <property type="entry name" value="NAD(P)-binding Rossmann-like Domain"/>
    <property type="match status" value="1"/>
</dbReference>
<dbReference type="GO" id="GO:0016616">
    <property type="term" value="F:oxidoreductase activity, acting on the CH-OH group of donors, NAD or NADP as acceptor"/>
    <property type="evidence" value="ECO:0007669"/>
    <property type="project" value="TreeGrafter"/>
</dbReference>
<evidence type="ECO:0000313" key="4">
    <source>
        <dbReference type="EMBL" id="KAJ8990499.1"/>
    </source>
</evidence>
<dbReference type="PRINTS" id="PR00081">
    <property type="entry name" value="GDHRDH"/>
</dbReference>
<dbReference type="InterPro" id="IPR036291">
    <property type="entry name" value="NAD(P)-bd_dom_sf"/>
</dbReference>
<organism evidence="4 5">
    <name type="scientific">Exophiala dermatitidis</name>
    <name type="common">Black yeast-like fungus</name>
    <name type="synonym">Wangiella dermatitidis</name>
    <dbReference type="NCBI Taxonomy" id="5970"/>
    <lineage>
        <taxon>Eukaryota</taxon>
        <taxon>Fungi</taxon>
        <taxon>Dikarya</taxon>
        <taxon>Ascomycota</taxon>
        <taxon>Pezizomycotina</taxon>
        <taxon>Eurotiomycetes</taxon>
        <taxon>Chaetothyriomycetidae</taxon>
        <taxon>Chaetothyriales</taxon>
        <taxon>Herpotrichiellaceae</taxon>
        <taxon>Exophiala</taxon>
    </lineage>
</organism>
<sequence length="303" mass="33349">MEVPQLDLRRLQNFVPTVHHDTYPAIDPLKADLSGKYVLMTGASKGIGRATARSYAKAGASGIAVLARSESALSSLAEELYAAAEATGRRARPKVLCLTADTTVESQVQAAADKLAAEFNGRLDILINNAGYLEKWKPIADPTSDPVDWWRSFEVNVKGVYLMDRALIPLLLKTEGGDKTIISVSSIGAHAVVPGGSAYQTAKQAVLRLNNFLVAEYAGQGLLAYSIHPGGVPTVLGLTTPEFMHEVLKDTPELAADTFVWLTKERRDWLNDRYFDVTWDVDEFLAKKDDIVQKDLLRYHFRM</sequence>
<accession>A0AAN6ESS3</accession>
<dbReference type="CDD" id="cd05233">
    <property type="entry name" value="SDR_c"/>
    <property type="match status" value="1"/>
</dbReference>
<evidence type="ECO:0000313" key="5">
    <source>
        <dbReference type="Proteomes" id="UP001161757"/>
    </source>
</evidence>
<keyword evidence="2" id="KW-0560">Oxidoreductase</keyword>
<name>A0AAN6ESS3_EXODE</name>
<reference evidence="4" key="1">
    <citation type="submission" date="2023-01" db="EMBL/GenBank/DDBJ databases">
        <title>Exophiala dermititidis isolated from Cystic Fibrosis Patient.</title>
        <authorList>
            <person name="Kurbessoian T."/>
            <person name="Crocker A."/>
            <person name="Murante D."/>
            <person name="Hogan D.A."/>
            <person name="Stajich J.E."/>
        </authorList>
    </citation>
    <scope>NUCLEOTIDE SEQUENCE</scope>
    <source>
        <strain evidence="4">Ex8</strain>
    </source>
</reference>
<protein>
    <submittedName>
        <fullName evidence="4">Uncharacterized protein</fullName>
    </submittedName>
</protein>
<dbReference type="SUPFAM" id="SSF51735">
    <property type="entry name" value="NAD(P)-binding Rossmann-fold domains"/>
    <property type="match status" value="1"/>
</dbReference>
<dbReference type="InterPro" id="IPR002347">
    <property type="entry name" value="SDR_fam"/>
</dbReference>
<evidence type="ECO:0000256" key="1">
    <source>
        <dbReference type="ARBA" id="ARBA00006484"/>
    </source>
</evidence>
<evidence type="ECO:0000256" key="3">
    <source>
        <dbReference type="RuleBase" id="RU000363"/>
    </source>
</evidence>
<dbReference type="Proteomes" id="UP001161757">
    <property type="component" value="Unassembled WGS sequence"/>
</dbReference>
<evidence type="ECO:0000256" key="2">
    <source>
        <dbReference type="ARBA" id="ARBA00023002"/>
    </source>
</evidence>
<dbReference type="AlphaFoldDB" id="A0AAN6ESS3"/>
<dbReference type="Pfam" id="PF00106">
    <property type="entry name" value="adh_short"/>
    <property type="match status" value="1"/>
</dbReference>
<dbReference type="EMBL" id="JAJGCB010000010">
    <property type="protein sequence ID" value="KAJ8990499.1"/>
    <property type="molecule type" value="Genomic_DNA"/>
</dbReference>